<dbReference type="SMART" id="SM00249">
    <property type="entry name" value="PHD"/>
    <property type="match status" value="1"/>
</dbReference>
<dbReference type="GO" id="GO:0140684">
    <property type="term" value="F:histone H3K9me2/H3K9me3 demethylase activity"/>
    <property type="evidence" value="ECO:0007669"/>
    <property type="project" value="UniProtKB-EC"/>
</dbReference>
<feature type="domain" description="JmjC" evidence="18">
    <location>
        <begin position="139"/>
        <end position="305"/>
    </location>
</feature>
<dbReference type="Ensembl" id="ENSCCRT00015044458.1">
    <property type="protein sequence ID" value="ENSCCRP00015043008.1"/>
    <property type="gene ID" value="ENSCCRG00015016596.1"/>
</dbReference>
<evidence type="ECO:0000256" key="16">
    <source>
        <dbReference type="ARBA" id="ARBA00049349"/>
    </source>
</evidence>
<feature type="domain" description="JmjN" evidence="17">
    <location>
        <begin position="11"/>
        <end position="53"/>
    </location>
</feature>
<evidence type="ECO:0000256" key="6">
    <source>
        <dbReference type="ARBA" id="ARBA00022737"/>
    </source>
</evidence>
<keyword evidence="9" id="KW-0156">Chromatin regulator</keyword>
<dbReference type="Pfam" id="PF13832">
    <property type="entry name" value="zf-HC5HC2H_2"/>
    <property type="match status" value="1"/>
</dbReference>
<comment type="cofactor">
    <cofactor evidence="1">
        <name>Fe(2+)</name>
        <dbReference type="ChEBI" id="CHEBI:29033"/>
    </cofactor>
</comment>
<keyword evidence="12" id="KW-0408">Iron</keyword>
<evidence type="ECO:0000313" key="21">
    <source>
        <dbReference type="Proteomes" id="UP000694700"/>
    </source>
</evidence>
<proteinExistence type="inferred from homology"/>
<dbReference type="InterPro" id="IPR003349">
    <property type="entry name" value="JmjN"/>
</dbReference>
<evidence type="ECO:0000313" key="20">
    <source>
        <dbReference type="Ensembl" id="ENSCCRP00015043008.1"/>
    </source>
</evidence>
<feature type="domain" description="PHD-type" evidence="19">
    <location>
        <begin position="479"/>
        <end position="615"/>
    </location>
</feature>
<dbReference type="AlphaFoldDB" id="A0A8C1UVN8"/>
<dbReference type="Gene3D" id="3.10.330.70">
    <property type="match status" value="1"/>
</dbReference>
<keyword evidence="6" id="KW-0677">Repeat</keyword>
<evidence type="ECO:0000256" key="3">
    <source>
        <dbReference type="ARBA" id="ARBA00009711"/>
    </source>
</evidence>
<protein>
    <recommendedName>
        <fullName evidence="4">[histone H3]-trimethyl-L-lysine(9) demethylase</fullName>
        <ecNumber evidence="4">1.14.11.66</ecNumber>
    </recommendedName>
</protein>
<dbReference type="PANTHER" id="PTHR10694">
    <property type="entry name" value="LYSINE-SPECIFIC DEMETHYLASE"/>
    <property type="match status" value="1"/>
</dbReference>
<evidence type="ECO:0000256" key="10">
    <source>
        <dbReference type="ARBA" id="ARBA00022964"/>
    </source>
</evidence>
<dbReference type="PROSITE" id="PS51183">
    <property type="entry name" value="JMJN"/>
    <property type="match status" value="1"/>
</dbReference>
<dbReference type="FunFam" id="2.60.120.650:FF:000048">
    <property type="entry name" value="Lysine-specific demethylase 4A"/>
    <property type="match status" value="1"/>
</dbReference>
<dbReference type="InterPro" id="IPR003347">
    <property type="entry name" value="JmjC_dom"/>
</dbReference>
<keyword evidence="14" id="KW-0804">Transcription</keyword>
<dbReference type="InterPro" id="IPR040477">
    <property type="entry name" value="KDM4-like_Tudor"/>
</dbReference>
<evidence type="ECO:0000256" key="14">
    <source>
        <dbReference type="ARBA" id="ARBA00023163"/>
    </source>
</evidence>
<dbReference type="InterPro" id="IPR001965">
    <property type="entry name" value="Znf_PHD"/>
</dbReference>
<dbReference type="GO" id="GO:0008270">
    <property type="term" value="F:zinc ion binding"/>
    <property type="evidence" value="ECO:0007669"/>
    <property type="project" value="UniProtKB-KW"/>
</dbReference>
<organism evidence="20 21">
    <name type="scientific">Cyprinus carpio</name>
    <name type="common">Common carp</name>
    <dbReference type="NCBI Taxonomy" id="7962"/>
    <lineage>
        <taxon>Eukaryota</taxon>
        <taxon>Metazoa</taxon>
        <taxon>Chordata</taxon>
        <taxon>Craniata</taxon>
        <taxon>Vertebrata</taxon>
        <taxon>Euteleostomi</taxon>
        <taxon>Actinopterygii</taxon>
        <taxon>Neopterygii</taxon>
        <taxon>Teleostei</taxon>
        <taxon>Ostariophysi</taxon>
        <taxon>Cypriniformes</taxon>
        <taxon>Cyprinidae</taxon>
        <taxon>Cyprininae</taxon>
        <taxon>Cyprinus</taxon>
    </lineage>
</organism>
<dbReference type="PROSITE" id="PS51805">
    <property type="entry name" value="EPHD"/>
    <property type="match status" value="1"/>
</dbReference>
<dbReference type="Pfam" id="PF02373">
    <property type="entry name" value="JmjC"/>
    <property type="match status" value="1"/>
</dbReference>
<keyword evidence="10" id="KW-0223">Dioxygenase</keyword>
<dbReference type="GO" id="GO:0010468">
    <property type="term" value="P:regulation of gene expression"/>
    <property type="evidence" value="ECO:0007669"/>
    <property type="project" value="TreeGrafter"/>
</dbReference>
<dbReference type="PROSITE" id="PS51184">
    <property type="entry name" value="JMJC"/>
    <property type="match status" value="1"/>
</dbReference>
<evidence type="ECO:0000259" key="19">
    <source>
        <dbReference type="PROSITE" id="PS51805"/>
    </source>
</evidence>
<dbReference type="InterPro" id="IPR034732">
    <property type="entry name" value="EPHD"/>
</dbReference>
<evidence type="ECO:0000259" key="18">
    <source>
        <dbReference type="PROSITE" id="PS51184"/>
    </source>
</evidence>
<dbReference type="CDD" id="cd20466">
    <property type="entry name" value="Tudor_JMJD2A_rpt2"/>
    <property type="match status" value="1"/>
</dbReference>
<evidence type="ECO:0000256" key="4">
    <source>
        <dbReference type="ARBA" id="ARBA00012900"/>
    </source>
</evidence>
<dbReference type="InterPro" id="IPR013083">
    <property type="entry name" value="Znf_RING/FYVE/PHD"/>
</dbReference>
<dbReference type="Pfam" id="PF18104">
    <property type="entry name" value="Tudor_2"/>
    <property type="match status" value="2"/>
</dbReference>
<dbReference type="Proteomes" id="UP000694700">
    <property type="component" value="Unplaced"/>
</dbReference>
<dbReference type="Gene3D" id="2.30.30.140">
    <property type="match status" value="1"/>
</dbReference>
<comment type="similarity">
    <text evidence="3">Belongs to the JHDM3 histone demethylase family.</text>
</comment>
<evidence type="ECO:0000259" key="17">
    <source>
        <dbReference type="PROSITE" id="PS51183"/>
    </source>
</evidence>
<keyword evidence="15" id="KW-0539">Nucleus</keyword>
<sequence length="787" mass="90541">MASDTPVSRGIMTFYPTIEEFKNFNRYIAYMESQGAHKAGLAKIVPPKNWKPRRSYDDIDDLLIPAPIQQVVTGQSGLFTQYNIQKKAMTVKEFHKTANSDKFCSPRYDDFEELERKYWKNLTFNPPIYGADVNGTLYDPDVKEWNIGHLNTILDTVEHDSGITIEGVNTPYLYFGMWKTTFAWHTEDMDLYSVNYLHFGEPKSWYCVPPEHGKRLERLAKGFFPGSSQNCEAFLRHKMTLISPSILKKYGIPFEKITQEAGEFMITFPYGYHAGFNHGFNCAESTNFATRRWIDYGKQAILCSCRKDMVKISMDVFVRKFQPERYDLWLLGKDNAPIDHSKPTPEAAEFLGGEAGKSGAQELCNMNQSSEGQKKRVKQMMRRLNMNNAESIQLLHSTEIQEPAAELEETDPWARLLAPMWQSKPRSFGVEKDFNFRMGQHPPYCAVCTLFHTYTEGDVISLSQNDSATEGGDKQRTMPLIPEMCFTSSSEGHLSTPNLEEDGCSQLVSCSECSVRVHKSKQWVHVLCAVAVLEARFVNIAERSPVDLSNIPLQRFKLKCQFCRKWVKKSTGCCVQCSHGRCSTSFHPTCAQAAGVQMHPDDWPFVVYFTCWRHKGASMRELEKGQKVICKHRNSRYYHCEVVELTKATFYEVVFDDGSFSDNLFPEDIVNRDCRQLGPPSKGDVVQVRWTDGLIYGAKFVSDHIIPMYQVEFEDDSQLNVKREDVYSLDEELPKRVKARLSVASDMRFKGVFVEKEVRQDSKRQRVINSRYREDYIEPDIYRAIME</sequence>
<dbReference type="GO" id="GO:0005634">
    <property type="term" value="C:nucleus"/>
    <property type="evidence" value="ECO:0007669"/>
    <property type="project" value="UniProtKB-SubCell"/>
</dbReference>
<dbReference type="FunFam" id="3.30.40.10:FF:000029">
    <property type="entry name" value="lysine-specific demethylase 4C isoform X1"/>
    <property type="match status" value="1"/>
</dbReference>
<dbReference type="EC" id="1.14.11.66" evidence="4"/>
<evidence type="ECO:0000256" key="15">
    <source>
        <dbReference type="ARBA" id="ARBA00023242"/>
    </source>
</evidence>
<keyword evidence="13" id="KW-0805">Transcription regulation</keyword>
<dbReference type="Gene3D" id="3.30.40.10">
    <property type="entry name" value="Zinc/RING finger domain, C3HC4 (zinc finger)"/>
    <property type="match status" value="1"/>
</dbReference>
<evidence type="ECO:0000256" key="9">
    <source>
        <dbReference type="ARBA" id="ARBA00022853"/>
    </source>
</evidence>
<dbReference type="PANTHER" id="PTHR10694:SF119">
    <property type="entry name" value="LYSINE-SPECIFIC DEMETHYLASE 4A"/>
    <property type="match status" value="1"/>
</dbReference>
<dbReference type="SUPFAM" id="SSF63748">
    <property type="entry name" value="Tudor/PWWP/MBT"/>
    <property type="match status" value="2"/>
</dbReference>
<comment type="catalytic activity">
    <reaction evidence="16">
        <text>N(6),N(6),N(6)-trimethyl-L-lysyl(9)-[histone H3] + 2 2-oxoglutarate + 2 O2 = N(6)-methyl-L-lysyl(9)-[histone H3] + 2 formaldehyde + 2 succinate + 2 CO2</text>
        <dbReference type="Rhea" id="RHEA:60200"/>
        <dbReference type="Rhea" id="RHEA-COMP:15538"/>
        <dbReference type="Rhea" id="RHEA-COMP:15542"/>
        <dbReference type="ChEBI" id="CHEBI:15379"/>
        <dbReference type="ChEBI" id="CHEBI:16526"/>
        <dbReference type="ChEBI" id="CHEBI:16810"/>
        <dbReference type="ChEBI" id="CHEBI:16842"/>
        <dbReference type="ChEBI" id="CHEBI:30031"/>
        <dbReference type="ChEBI" id="CHEBI:61929"/>
        <dbReference type="ChEBI" id="CHEBI:61961"/>
        <dbReference type="EC" id="1.14.11.66"/>
    </reaction>
</comment>
<dbReference type="SMART" id="SM00333">
    <property type="entry name" value="TUDOR"/>
    <property type="match status" value="2"/>
</dbReference>
<dbReference type="InterPro" id="IPR047481">
    <property type="entry name" value="Tudor_KDM4A_rpt2"/>
</dbReference>
<dbReference type="SMART" id="SM00545">
    <property type="entry name" value="JmjN"/>
    <property type="match status" value="1"/>
</dbReference>
<evidence type="ECO:0000256" key="12">
    <source>
        <dbReference type="ARBA" id="ARBA00023004"/>
    </source>
</evidence>
<dbReference type="GO" id="GO:0051864">
    <property type="term" value="F:histone H3K36 demethylase activity"/>
    <property type="evidence" value="ECO:0007669"/>
    <property type="project" value="TreeGrafter"/>
</dbReference>
<reference evidence="20" key="1">
    <citation type="submission" date="2025-08" db="UniProtKB">
        <authorList>
            <consortium name="Ensembl"/>
        </authorList>
    </citation>
    <scope>IDENTIFICATION</scope>
</reference>
<dbReference type="SUPFAM" id="SSF51197">
    <property type="entry name" value="Clavaminate synthase-like"/>
    <property type="match status" value="1"/>
</dbReference>
<keyword evidence="5" id="KW-0479">Metal-binding</keyword>
<keyword evidence="11" id="KW-0560">Oxidoreductase</keyword>
<comment type="subcellular location">
    <subcellularLocation>
        <location evidence="2">Nucleus</location>
    </subcellularLocation>
</comment>
<dbReference type="InterPro" id="IPR002999">
    <property type="entry name" value="Tudor"/>
</dbReference>
<name>A0A8C1UVN8_CYPCA</name>
<dbReference type="FunFam" id="3.10.330.70:FF:000001">
    <property type="entry name" value="Putative lysine-specific demethylase 4a"/>
    <property type="match status" value="1"/>
</dbReference>
<evidence type="ECO:0000256" key="11">
    <source>
        <dbReference type="ARBA" id="ARBA00023002"/>
    </source>
</evidence>
<accession>A0A8C1UVN8</accession>
<dbReference type="GO" id="GO:0000785">
    <property type="term" value="C:chromatin"/>
    <property type="evidence" value="ECO:0007669"/>
    <property type="project" value="TreeGrafter"/>
</dbReference>
<evidence type="ECO:0000256" key="7">
    <source>
        <dbReference type="ARBA" id="ARBA00022771"/>
    </source>
</evidence>
<dbReference type="Pfam" id="PF02375">
    <property type="entry name" value="JmjN"/>
    <property type="match status" value="1"/>
</dbReference>
<dbReference type="Gene3D" id="2.60.120.650">
    <property type="entry name" value="Cupin"/>
    <property type="match status" value="1"/>
</dbReference>
<evidence type="ECO:0000256" key="8">
    <source>
        <dbReference type="ARBA" id="ARBA00022833"/>
    </source>
</evidence>
<dbReference type="SMART" id="SM00558">
    <property type="entry name" value="JmjC"/>
    <property type="match status" value="1"/>
</dbReference>
<keyword evidence="8" id="KW-0862">Zinc</keyword>
<evidence type="ECO:0000256" key="13">
    <source>
        <dbReference type="ARBA" id="ARBA00023015"/>
    </source>
</evidence>
<evidence type="ECO:0000256" key="5">
    <source>
        <dbReference type="ARBA" id="ARBA00022723"/>
    </source>
</evidence>
<keyword evidence="7" id="KW-0863">Zinc-finger</keyword>
<evidence type="ECO:0000256" key="1">
    <source>
        <dbReference type="ARBA" id="ARBA00001954"/>
    </source>
</evidence>
<evidence type="ECO:0000256" key="2">
    <source>
        <dbReference type="ARBA" id="ARBA00004123"/>
    </source>
</evidence>